<accession>A0A6J7HLL9</accession>
<dbReference type="InterPro" id="IPR037528">
    <property type="entry name" value="ArgB"/>
</dbReference>
<evidence type="ECO:0000256" key="6">
    <source>
        <dbReference type="ARBA" id="ARBA00022840"/>
    </source>
</evidence>
<dbReference type="EMBL" id="CAFBMY010000017">
    <property type="protein sequence ID" value="CAB4918053.1"/>
    <property type="molecule type" value="Genomic_DNA"/>
</dbReference>
<dbReference type="PIRSF" id="PIRSF000728">
    <property type="entry name" value="NAGK"/>
    <property type="match status" value="1"/>
</dbReference>
<dbReference type="NCBIfam" id="TIGR00761">
    <property type="entry name" value="argB"/>
    <property type="match status" value="1"/>
</dbReference>
<keyword evidence="1" id="KW-0055">Arginine biosynthesis</keyword>
<evidence type="ECO:0000313" key="9">
    <source>
        <dbReference type="EMBL" id="CAB4845109.1"/>
    </source>
</evidence>
<dbReference type="InterPro" id="IPR004662">
    <property type="entry name" value="AcgluKinase_fam"/>
</dbReference>
<evidence type="ECO:0000256" key="7">
    <source>
        <dbReference type="ARBA" id="ARBA00029440"/>
    </source>
</evidence>
<dbReference type="SUPFAM" id="SSF53633">
    <property type="entry name" value="Carbamate kinase-like"/>
    <property type="match status" value="1"/>
</dbReference>
<dbReference type="PANTHER" id="PTHR23342">
    <property type="entry name" value="N-ACETYLGLUTAMATE SYNTHASE"/>
    <property type="match status" value="1"/>
</dbReference>
<evidence type="ECO:0000256" key="2">
    <source>
        <dbReference type="ARBA" id="ARBA00022605"/>
    </source>
</evidence>
<dbReference type="AlphaFoldDB" id="A0A6J7HLL9"/>
<dbReference type="GO" id="GO:0005524">
    <property type="term" value="F:ATP binding"/>
    <property type="evidence" value="ECO:0007669"/>
    <property type="project" value="UniProtKB-KW"/>
</dbReference>
<keyword evidence="6" id="KW-0067">ATP-binding</keyword>
<reference evidence="10" key="1">
    <citation type="submission" date="2020-05" db="EMBL/GenBank/DDBJ databases">
        <authorList>
            <person name="Chiriac C."/>
            <person name="Salcher M."/>
            <person name="Ghai R."/>
            <person name="Kavagutti S V."/>
        </authorList>
    </citation>
    <scope>NUCLEOTIDE SEQUENCE</scope>
</reference>
<evidence type="ECO:0000313" key="10">
    <source>
        <dbReference type="EMBL" id="CAB4918053.1"/>
    </source>
</evidence>
<dbReference type="InterPro" id="IPR001048">
    <property type="entry name" value="Asp/Glu/Uridylate_kinase"/>
</dbReference>
<dbReference type="Gene3D" id="3.40.1160.10">
    <property type="entry name" value="Acetylglutamate kinase-like"/>
    <property type="match status" value="1"/>
</dbReference>
<gene>
    <name evidence="9" type="ORF">UFOPK3241_01240</name>
    <name evidence="10" type="ORF">UFOPK3707_00202</name>
</gene>
<comment type="pathway">
    <text evidence="7">Amino-acid biosynthesis.</text>
</comment>
<sequence>MIVIKFGGNAMTDVDGLFAEAVQAVLDIGQECVIIHGGGPQINEALALSGIESSFLGGFRVTSPEAFRVVQSVLSGSVLRDVVAQLRKAGINAVGITGRDGGLLVAQKLTELVDGTPADLGQVGEVIRVDTSLLTSLLASGFVPVISPIAVEGDDSDEISKSGLNVNADLAAGAIAGALGADSLIIMTDVPGIYRNWPETSSFISTITYNELNLIKNEFAEGMAPKVLATLNAIALGAASVRVIDGKDPEAFSLALRGFGGTVVTR</sequence>
<feature type="domain" description="Aspartate/glutamate/uridylate kinase" evidence="8">
    <location>
        <begin position="1"/>
        <end position="245"/>
    </location>
</feature>
<dbReference type="InterPro" id="IPR036393">
    <property type="entry name" value="AceGlu_kinase-like_sf"/>
</dbReference>
<keyword evidence="4" id="KW-0547">Nucleotide-binding</keyword>
<dbReference type="PRINTS" id="PR00474">
    <property type="entry name" value="GLU5KINASE"/>
</dbReference>
<dbReference type="GO" id="GO:0006526">
    <property type="term" value="P:L-arginine biosynthetic process"/>
    <property type="evidence" value="ECO:0007669"/>
    <property type="project" value="UniProtKB-KW"/>
</dbReference>
<dbReference type="Pfam" id="PF00696">
    <property type="entry name" value="AA_kinase"/>
    <property type="match status" value="1"/>
</dbReference>
<name>A0A6J7HLL9_9ZZZZ</name>
<evidence type="ECO:0000256" key="3">
    <source>
        <dbReference type="ARBA" id="ARBA00022679"/>
    </source>
</evidence>
<dbReference type="HAMAP" id="MF_00082">
    <property type="entry name" value="ArgB"/>
    <property type="match status" value="1"/>
</dbReference>
<protein>
    <submittedName>
        <fullName evidence="10">Unannotated protein</fullName>
    </submittedName>
</protein>
<keyword evidence="5" id="KW-0418">Kinase</keyword>
<dbReference type="EMBL" id="CAFAZX010000089">
    <property type="protein sequence ID" value="CAB4845109.1"/>
    <property type="molecule type" value="Genomic_DNA"/>
</dbReference>
<dbReference type="GO" id="GO:0005737">
    <property type="term" value="C:cytoplasm"/>
    <property type="evidence" value="ECO:0007669"/>
    <property type="project" value="InterPro"/>
</dbReference>
<dbReference type="GO" id="GO:0003991">
    <property type="term" value="F:acetylglutamate kinase activity"/>
    <property type="evidence" value="ECO:0007669"/>
    <property type="project" value="InterPro"/>
</dbReference>
<evidence type="ECO:0000259" key="8">
    <source>
        <dbReference type="Pfam" id="PF00696"/>
    </source>
</evidence>
<dbReference type="CDD" id="cd04238">
    <property type="entry name" value="AAK_NAGK-like"/>
    <property type="match status" value="1"/>
</dbReference>
<evidence type="ECO:0000256" key="1">
    <source>
        <dbReference type="ARBA" id="ARBA00022571"/>
    </source>
</evidence>
<organism evidence="10">
    <name type="scientific">freshwater metagenome</name>
    <dbReference type="NCBI Taxonomy" id="449393"/>
    <lineage>
        <taxon>unclassified sequences</taxon>
        <taxon>metagenomes</taxon>
        <taxon>ecological metagenomes</taxon>
    </lineage>
</organism>
<proteinExistence type="inferred from homology"/>
<keyword evidence="2" id="KW-0028">Amino-acid biosynthesis</keyword>
<keyword evidence="3" id="KW-0808">Transferase</keyword>
<evidence type="ECO:0000256" key="4">
    <source>
        <dbReference type="ARBA" id="ARBA00022741"/>
    </source>
</evidence>
<evidence type="ECO:0000256" key="5">
    <source>
        <dbReference type="ARBA" id="ARBA00022777"/>
    </source>
</evidence>
<dbReference type="InterPro" id="IPR001057">
    <property type="entry name" value="Glu/AcGlu_kinase"/>
</dbReference>
<dbReference type="PANTHER" id="PTHR23342:SF0">
    <property type="entry name" value="N-ACETYLGLUTAMATE SYNTHASE, MITOCHONDRIAL"/>
    <property type="match status" value="1"/>
</dbReference>